<evidence type="ECO:0000256" key="7">
    <source>
        <dbReference type="ARBA" id="ARBA00040374"/>
    </source>
</evidence>
<dbReference type="SMART" id="SM00233">
    <property type="entry name" value="PH"/>
    <property type="match status" value="1"/>
</dbReference>
<dbReference type="Pfam" id="PF00169">
    <property type="entry name" value="PH"/>
    <property type="match status" value="1"/>
</dbReference>
<comment type="similarity">
    <text evidence="6">Belongs to the PHLDA2 family.</text>
</comment>
<organism evidence="11 12">
    <name type="scientific">Synaphobranchus kaupii</name>
    <name type="common">Kaup's arrowtooth eel</name>
    <dbReference type="NCBI Taxonomy" id="118154"/>
    <lineage>
        <taxon>Eukaryota</taxon>
        <taxon>Metazoa</taxon>
        <taxon>Chordata</taxon>
        <taxon>Craniata</taxon>
        <taxon>Vertebrata</taxon>
        <taxon>Euteleostomi</taxon>
        <taxon>Actinopterygii</taxon>
        <taxon>Neopterygii</taxon>
        <taxon>Teleostei</taxon>
        <taxon>Anguilliformes</taxon>
        <taxon>Synaphobranchidae</taxon>
        <taxon>Synaphobranchus</taxon>
    </lineage>
</organism>
<feature type="domain" description="PH" evidence="10">
    <location>
        <begin position="9"/>
        <end position="105"/>
    </location>
</feature>
<dbReference type="Proteomes" id="UP001152622">
    <property type="component" value="Chromosome 13"/>
</dbReference>
<dbReference type="SUPFAM" id="SSF50729">
    <property type="entry name" value="PH domain-like"/>
    <property type="match status" value="1"/>
</dbReference>
<evidence type="ECO:0000256" key="8">
    <source>
        <dbReference type="ARBA" id="ARBA00041856"/>
    </source>
</evidence>
<sequence length="166" mass="18617">MSATELSKILKEGELEKRSDNLLQFWRRKTCVLTADSLNIYADSQKKSKSKELKLQAIKKVDCVERSGKFVYFTIVTTEDKEMDFRCSSEDGGDRAHVTRSAGEAVGQSSVSGTYLNPANAIELRMDAAVKLDQTKATIARKMKDSTGHRRASSNNFQLPISERFE</sequence>
<evidence type="ECO:0000259" key="10">
    <source>
        <dbReference type="SMART" id="SM00233"/>
    </source>
</evidence>
<dbReference type="CDD" id="cd00821">
    <property type="entry name" value="PH"/>
    <property type="match status" value="1"/>
</dbReference>
<comment type="subcellular location">
    <subcellularLocation>
        <location evidence="2">Cytoplasm</location>
    </subcellularLocation>
    <subcellularLocation>
        <location evidence="1">Membrane</location>
        <topology evidence="1">Peripheral membrane protein</topology>
    </subcellularLocation>
</comment>
<keyword evidence="3" id="KW-0963">Cytoplasm</keyword>
<keyword evidence="12" id="KW-1185">Reference proteome</keyword>
<evidence type="ECO:0000256" key="5">
    <source>
        <dbReference type="ARBA" id="ARBA00037121"/>
    </source>
</evidence>
<evidence type="ECO:0000256" key="4">
    <source>
        <dbReference type="ARBA" id="ARBA00023136"/>
    </source>
</evidence>
<evidence type="ECO:0000313" key="11">
    <source>
        <dbReference type="EMBL" id="KAJ8343210.1"/>
    </source>
</evidence>
<dbReference type="EMBL" id="JAINUF010000013">
    <property type="protein sequence ID" value="KAJ8343210.1"/>
    <property type="molecule type" value="Genomic_DNA"/>
</dbReference>
<feature type="region of interest" description="Disordered" evidence="9">
    <location>
        <begin position="144"/>
        <end position="166"/>
    </location>
</feature>
<evidence type="ECO:0000256" key="9">
    <source>
        <dbReference type="SAM" id="MobiDB-lite"/>
    </source>
</evidence>
<proteinExistence type="inferred from homology"/>
<dbReference type="InterPro" id="IPR011993">
    <property type="entry name" value="PH-like_dom_sf"/>
</dbReference>
<gene>
    <name evidence="11" type="ORF">SKAU_G00305390</name>
</gene>
<protein>
    <recommendedName>
        <fullName evidence="7">Pleckstrin homology-like domain family A member 2</fullName>
    </recommendedName>
    <alternativeName>
        <fullName evidence="8">Imprinted in placenta and liver protein</fullName>
    </alternativeName>
</protein>
<evidence type="ECO:0000313" key="12">
    <source>
        <dbReference type="Proteomes" id="UP001152622"/>
    </source>
</evidence>
<feature type="region of interest" description="Disordered" evidence="9">
    <location>
        <begin position="86"/>
        <end position="105"/>
    </location>
</feature>
<comment type="caution">
    <text evidence="11">The sequence shown here is derived from an EMBL/GenBank/DDBJ whole genome shotgun (WGS) entry which is preliminary data.</text>
</comment>
<keyword evidence="4" id="KW-0472">Membrane</keyword>
<dbReference type="GO" id="GO:0016020">
    <property type="term" value="C:membrane"/>
    <property type="evidence" value="ECO:0007669"/>
    <property type="project" value="UniProtKB-SubCell"/>
</dbReference>
<comment type="function">
    <text evidence="5">Plays a role in regulating placenta growth. May act via its PH domain that competes with other PH domain-containing proteins, thereby preventing their binding to membrane lipids.</text>
</comment>
<reference evidence="11" key="1">
    <citation type="journal article" date="2023" name="Science">
        <title>Genome structures resolve the early diversification of teleost fishes.</title>
        <authorList>
            <person name="Parey E."/>
            <person name="Louis A."/>
            <person name="Montfort J."/>
            <person name="Bouchez O."/>
            <person name="Roques C."/>
            <person name="Iampietro C."/>
            <person name="Lluch J."/>
            <person name="Castinel A."/>
            <person name="Donnadieu C."/>
            <person name="Desvignes T."/>
            <person name="Floi Bucao C."/>
            <person name="Jouanno E."/>
            <person name="Wen M."/>
            <person name="Mejri S."/>
            <person name="Dirks R."/>
            <person name="Jansen H."/>
            <person name="Henkel C."/>
            <person name="Chen W.J."/>
            <person name="Zahm M."/>
            <person name="Cabau C."/>
            <person name="Klopp C."/>
            <person name="Thompson A.W."/>
            <person name="Robinson-Rechavi M."/>
            <person name="Braasch I."/>
            <person name="Lecointre G."/>
            <person name="Bobe J."/>
            <person name="Postlethwait J.H."/>
            <person name="Berthelot C."/>
            <person name="Roest Crollius H."/>
            <person name="Guiguen Y."/>
        </authorList>
    </citation>
    <scope>NUCLEOTIDE SEQUENCE</scope>
    <source>
        <strain evidence="11">WJC10195</strain>
    </source>
</reference>
<evidence type="ECO:0000256" key="6">
    <source>
        <dbReference type="ARBA" id="ARBA00038385"/>
    </source>
</evidence>
<dbReference type="AlphaFoldDB" id="A0A9Q1IKV0"/>
<dbReference type="OrthoDB" id="9630709at2759"/>
<evidence type="ECO:0000256" key="3">
    <source>
        <dbReference type="ARBA" id="ARBA00022490"/>
    </source>
</evidence>
<dbReference type="InterPro" id="IPR001849">
    <property type="entry name" value="PH_domain"/>
</dbReference>
<dbReference type="GO" id="GO:1901981">
    <property type="term" value="F:phosphatidylinositol phosphate binding"/>
    <property type="evidence" value="ECO:0007669"/>
    <property type="project" value="InterPro"/>
</dbReference>
<dbReference type="Gene3D" id="2.30.29.30">
    <property type="entry name" value="Pleckstrin-homology domain (PH domain)/Phosphotyrosine-binding domain (PTB)"/>
    <property type="match status" value="1"/>
</dbReference>
<accession>A0A9Q1IKV0</accession>
<dbReference type="InterPro" id="IPR042832">
    <property type="entry name" value="PHLA1/2/3"/>
</dbReference>
<dbReference type="PANTHER" id="PTHR15478">
    <property type="entry name" value="PLECKSTRIN HOMOLOGY-LIKE DOMAIN, PQ-RICH PROTEIN"/>
    <property type="match status" value="1"/>
</dbReference>
<evidence type="ECO:0000256" key="2">
    <source>
        <dbReference type="ARBA" id="ARBA00004496"/>
    </source>
</evidence>
<feature type="compositionally biased region" description="Basic and acidic residues" evidence="9">
    <location>
        <begin position="86"/>
        <end position="97"/>
    </location>
</feature>
<evidence type="ECO:0000256" key="1">
    <source>
        <dbReference type="ARBA" id="ARBA00004170"/>
    </source>
</evidence>
<dbReference type="GO" id="GO:0043065">
    <property type="term" value="P:positive regulation of apoptotic process"/>
    <property type="evidence" value="ECO:0007669"/>
    <property type="project" value="InterPro"/>
</dbReference>
<dbReference type="PANTHER" id="PTHR15478:SF8">
    <property type="entry name" value="PLECKSTRIN HOMOLOGY-LIKE DOMAIN FAMILY A MEMBER 2"/>
    <property type="match status" value="1"/>
</dbReference>
<dbReference type="GO" id="GO:0005737">
    <property type="term" value="C:cytoplasm"/>
    <property type="evidence" value="ECO:0007669"/>
    <property type="project" value="UniProtKB-SubCell"/>
</dbReference>
<name>A0A9Q1IKV0_SYNKA</name>